<evidence type="ECO:0000259" key="1">
    <source>
        <dbReference type="PROSITE" id="PS50113"/>
    </source>
</evidence>
<dbReference type="Pfam" id="PF00990">
    <property type="entry name" value="GGDEF"/>
    <property type="match status" value="1"/>
</dbReference>
<dbReference type="CDD" id="cd01949">
    <property type="entry name" value="GGDEF"/>
    <property type="match status" value="1"/>
</dbReference>
<dbReference type="SMART" id="SM00267">
    <property type="entry name" value="GGDEF"/>
    <property type="match status" value="1"/>
</dbReference>
<name>A0A9D0ZWE5_9FIRM</name>
<dbReference type="FunFam" id="3.30.70.270:FF:000001">
    <property type="entry name" value="Diguanylate cyclase domain protein"/>
    <property type="match status" value="1"/>
</dbReference>
<feature type="domain" description="PAC" evidence="1">
    <location>
        <begin position="177"/>
        <end position="229"/>
    </location>
</feature>
<dbReference type="EMBL" id="DVFT01000139">
    <property type="protein sequence ID" value="HIQ96766.1"/>
    <property type="molecule type" value="Genomic_DNA"/>
</dbReference>
<dbReference type="AlphaFoldDB" id="A0A9D0ZWE5"/>
<sequence length="523" mass="60700">MNERFSHLFEYGKEKWMEQGERQLGNILDQESQKILFGLSCQWEETSVQSGNIVFEGTIDAGEEGVTPVRIQASRMNGGSIAMLSFEKISTIKNAEKASLYERYLRESLCHSGNVLYEYEIASRKVTSFYPEVAFFQEPDMCKNIPESWIQAGRVLSFSHERLRKLFRKIDEGAAEAADLIRFCRREGEAIWSKLWISVLQETDGTAKKAFVFSQDVTMQKEMELTLLREQQYRKALVSHAIVCAQIDVTEDTFRTIMDTEEANPQSYTDYLKFREWRRIFEEDREKFWEYFSREALLKAFLEGKKDVFLEHRRYDKNGRIFWANAKIYFIQPPLSGHVEGLFCLEDINEKKQKSILLKYHSETDLLTTVFNRQATEQKIREELFASVPAEDCHALLMLDVDNFKQINDTYGHLVGDEVLHHIGEELKRCFRKYDVVGRVGGDEFLVFMKGIPGLEIAKKGAAKILKIFVENENALRSVSASIGVALYPRDGQNFKNLYQKADEALYRAKQTGKNRYFLSIDL</sequence>
<dbReference type="Proteomes" id="UP000886886">
    <property type="component" value="Unassembled WGS sequence"/>
</dbReference>
<dbReference type="InterPro" id="IPR043128">
    <property type="entry name" value="Rev_trsase/Diguanyl_cyclase"/>
</dbReference>
<evidence type="ECO:0000259" key="2">
    <source>
        <dbReference type="PROSITE" id="PS50887"/>
    </source>
</evidence>
<reference evidence="3" key="1">
    <citation type="submission" date="2020-10" db="EMBL/GenBank/DDBJ databases">
        <authorList>
            <person name="Gilroy R."/>
        </authorList>
    </citation>
    <scope>NUCLEOTIDE SEQUENCE</scope>
    <source>
        <strain evidence="3">ChiSjej3B21-11622</strain>
    </source>
</reference>
<organism evidence="3 4">
    <name type="scientific">Candidatus Limivivens merdigallinarum</name>
    <dbReference type="NCBI Taxonomy" id="2840859"/>
    <lineage>
        <taxon>Bacteria</taxon>
        <taxon>Bacillati</taxon>
        <taxon>Bacillota</taxon>
        <taxon>Clostridia</taxon>
        <taxon>Lachnospirales</taxon>
        <taxon>Lachnospiraceae</taxon>
        <taxon>Lachnospiraceae incertae sedis</taxon>
        <taxon>Candidatus Limivivens</taxon>
    </lineage>
</organism>
<dbReference type="PROSITE" id="PS50887">
    <property type="entry name" value="GGDEF"/>
    <property type="match status" value="1"/>
</dbReference>
<reference evidence="3" key="2">
    <citation type="journal article" date="2021" name="PeerJ">
        <title>Extensive microbial diversity within the chicken gut microbiome revealed by metagenomics and culture.</title>
        <authorList>
            <person name="Gilroy R."/>
            <person name="Ravi A."/>
            <person name="Getino M."/>
            <person name="Pursley I."/>
            <person name="Horton D.L."/>
            <person name="Alikhan N.F."/>
            <person name="Baker D."/>
            <person name="Gharbi K."/>
            <person name="Hall N."/>
            <person name="Watson M."/>
            <person name="Adriaenssens E.M."/>
            <person name="Foster-Nyarko E."/>
            <person name="Jarju S."/>
            <person name="Secka A."/>
            <person name="Antonio M."/>
            <person name="Oren A."/>
            <person name="Chaudhuri R.R."/>
            <person name="La Ragione R."/>
            <person name="Hildebrand F."/>
            <person name="Pallen M.J."/>
        </authorList>
    </citation>
    <scope>NUCLEOTIDE SEQUENCE</scope>
    <source>
        <strain evidence="3">ChiSjej3B21-11622</strain>
    </source>
</reference>
<dbReference type="InterPro" id="IPR000014">
    <property type="entry name" value="PAS"/>
</dbReference>
<evidence type="ECO:0000313" key="4">
    <source>
        <dbReference type="Proteomes" id="UP000886886"/>
    </source>
</evidence>
<dbReference type="Gene3D" id="3.30.450.20">
    <property type="entry name" value="PAS domain"/>
    <property type="match status" value="2"/>
</dbReference>
<dbReference type="InterPro" id="IPR052163">
    <property type="entry name" value="DGC-Regulatory_Protein"/>
</dbReference>
<dbReference type="InterPro" id="IPR029787">
    <property type="entry name" value="Nucleotide_cyclase"/>
</dbReference>
<dbReference type="SUPFAM" id="SSF55073">
    <property type="entry name" value="Nucleotide cyclase"/>
    <property type="match status" value="1"/>
</dbReference>
<dbReference type="PROSITE" id="PS50113">
    <property type="entry name" value="PAC"/>
    <property type="match status" value="1"/>
</dbReference>
<dbReference type="NCBIfam" id="TIGR00254">
    <property type="entry name" value="GGDEF"/>
    <property type="match status" value="1"/>
</dbReference>
<comment type="caution">
    <text evidence="3">The sequence shown here is derived from an EMBL/GenBank/DDBJ whole genome shotgun (WGS) entry which is preliminary data.</text>
</comment>
<proteinExistence type="predicted"/>
<dbReference type="InterPro" id="IPR000700">
    <property type="entry name" value="PAS-assoc_C"/>
</dbReference>
<evidence type="ECO:0000313" key="3">
    <source>
        <dbReference type="EMBL" id="HIQ96766.1"/>
    </source>
</evidence>
<accession>A0A9D0ZWE5</accession>
<dbReference type="InterPro" id="IPR000160">
    <property type="entry name" value="GGDEF_dom"/>
</dbReference>
<dbReference type="SUPFAM" id="SSF55785">
    <property type="entry name" value="PYP-like sensor domain (PAS domain)"/>
    <property type="match status" value="1"/>
</dbReference>
<dbReference type="InterPro" id="IPR035965">
    <property type="entry name" value="PAS-like_dom_sf"/>
</dbReference>
<dbReference type="PANTHER" id="PTHR46663:SF2">
    <property type="entry name" value="GGDEF DOMAIN-CONTAINING PROTEIN"/>
    <property type="match status" value="1"/>
</dbReference>
<dbReference type="PANTHER" id="PTHR46663">
    <property type="entry name" value="DIGUANYLATE CYCLASE DGCT-RELATED"/>
    <property type="match status" value="1"/>
</dbReference>
<dbReference type="Gene3D" id="3.30.70.270">
    <property type="match status" value="1"/>
</dbReference>
<feature type="domain" description="GGDEF" evidence="2">
    <location>
        <begin position="392"/>
        <end position="522"/>
    </location>
</feature>
<dbReference type="Pfam" id="PF13426">
    <property type="entry name" value="PAS_9"/>
    <property type="match status" value="2"/>
</dbReference>
<protein>
    <submittedName>
        <fullName evidence="3">Diguanylate cyclase</fullName>
    </submittedName>
</protein>
<gene>
    <name evidence="3" type="ORF">IAB26_09405</name>
</gene>